<dbReference type="PANTHER" id="PTHR48173:SF1">
    <property type="entry name" value="VACUOLAR PROTEIN SORTING-ASSOCIATED PROTEIN 62"/>
    <property type="match status" value="1"/>
</dbReference>
<protein>
    <submittedName>
        <fullName evidence="1">Uncharacterized protein</fullName>
    </submittedName>
</protein>
<evidence type="ECO:0000313" key="1">
    <source>
        <dbReference type="EMBL" id="GAU39335.1"/>
    </source>
</evidence>
<sequence length="420" mass="47592">MAAYLKLTLTTRFSVYVTTRQGFASGVVNLGEIEVFTVTRFEFIWSSVILDPKKPVIFYKPVEIPNRFHILGHYCQPSDKPLWGYVLVAKETGTRLPETNEEKSHLRNPLDFKLVWSSNAPGNLKISSGCGYFWLPEPPKGYKVVGYFVTEKPDKLELDEMCCVRADLTDKCEPYCEIFVVGSRIPGVSFQVRSSRPCDRGMLGKGEIIETAGSNLPHGGSNYGEFWIDLPSHDDIRDFLKHTDLKSAKLYVHVKPALGGTFTHIAMWIFAPFNGPATLKIGIKNIHLSKIDEHVGDWEHYTLRNKAIVYSSKSEPASYPHPGTYIQGSSKQGLGIRKTKLFVFMRKWGPKIVYDSKTELDKLMRKWGPKIVYDSKTELDKILNQLPCMLHHSMRNLFNMFPVELYGEYGPTGPKGKTIG</sequence>
<dbReference type="Proteomes" id="UP000242715">
    <property type="component" value="Unassembled WGS sequence"/>
</dbReference>
<evidence type="ECO:0000313" key="2">
    <source>
        <dbReference type="Proteomes" id="UP000242715"/>
    </source>
</evidence>
<name>A0A2Z6NTX1_TRISU</name>
<reference evidence="2" key="1">
    <citation type="journal article" date="2017" name="Front. Plant Sci.">
        <title>Climate Clever Clovers: New Paradigm to Reduce the Environmental Footprint of Ruminants by Breeding Low Methanogenic Forages Utilizing Haplotype Variation.</title>
        <authorList>
            <person name="Kaur P."/>
            <person name="Appels R."/>
            <person name="Bayer P.E."/>
            <person name="Keeble-Gagnere G."/>
            <person name="Wang J."/>
            <person name="Hirakawa H."/>
            <person name="Shirasawa K."/>
            <person name="Vercoe P."/>
            <person name="Stefanova K."/>
            <person name="Durmic Z."/>
            <person name="Nichols P."/>
            <person name="Revell C."/>
            <person name="Isobe S.N."/>
            <person name="Edwards D."/>
            <person name="Erskine W."/>
        </authorList>
    </citation>
    <scope>NUCLEOTIDE SEQUENCE [LARGE SCALE GENOMIC DNA]</scope>
    <source>
        <strain evidence="2">cv. Daliak</strain>
    </source>
</reference>
<proteinExistence type="predicted"/>
<accession>A0A2Z6NTX1</accession>
<dbReference type="InterPro" id="IPR009291">
    <property type="entry name" value="Vps62"/>
</dbReference>
<keyword evidence="2" id="KW-1185">Reference proteome</keyword>
<organism evidence="1 2">
    <name type="scientific">Trifolium subterraneum</name>
    <name type="common">Subterranean clover</name>
    <dbReference type="NCBI Taxonomy" id="3900"/>
    <lineage>
        <taxon>Eukaryota</taxon>
        <taxon>Viridiplantae</taxon>
        <taxon>Streptophyta</taxon>
        <taxon>Embryophyta</taxon>
        <taxon>Tracheophyta</taxon>
        <taxon>Spermatophyta</taxon>
        <taxon>Magnoliopsida</taxon>
        <taxon>eudicotyledons</taxon>
        <taxon>Gunneridae</taxon>
        <taxon>Pentapetalae</taxon>
        <taxon>rosids</taxon>
        <taxon>fabids</taxon>
        <taxon>Fabales</taxon>
        <taxon>Fabaceae</taxon>
        <taxon>Papilionoideae</taxon>
        <taxon>50 kb inversion clade</taxon>
        <taxon>NPAAA clade</taxon>
        <taxon>Hologalegina</taxon>
        <taxon>IRL clade</taxon>
        <taxon>Trifolieae</taxon>
        <taxon>Trifolium</taxon>
    </lineage>
</organism>
<dbReference type="EMBL" id="DF973756">
    <property type="protein sequence ID" value="GAU39335.1"/>
    <property type="molecule type" value="Genomic_DNA"/>
</dbReference>
<dbReference type="AlphaFoldDB" id="A0A2Z6NTX1"/>
<dbReference type="OrthoDB" id="188042at2759"/>
<gene>
    <name evidence="1" type="ORF">TSUD_60860</name>
</gene>
<dbReference type="Pfam" id="PF06101">
    <property type="entry name" value="Vps62"/>
    <property type="match status" value="3"/>
</dbReference>
<dbReference type="PANTHER" id="PTHR48173">
    <property type="entry name" value="GNK2-HOMOLOGOUS DOMAIN-CONTAINING PROTEIN"/>
    <property type="match status" value="1"/>
</dbReference>